<name>A0A926JP83_9FLAO</name>
<dbReference type="RefSeq" id="WP_187964022.1">
    <property type="nucleotide sequence ID" value="NZ_JACVDC010000004.1"/>
</dbReference>
<comment type="caution">
    <text evidence="1">The sequence shown here is derived from an EMBL/GenBank/DDBJ whole genome shotgun (WGS) entry which is preliminary data.</text>
</comment>
<gene>
    <name evidence="1" type="ORF">IBL28_02720</name>
</gene>
<keyword evidence="2" id="KW-1185">Reference proteome</keyword>
<dbReference type="AlphaFoldDB" id="A0A926JP83"/>
<sequence>MNLRALILLPLVVLLFSCSDDDNPTDENPVIENPLLNHPYPQKWELFKTKGAFEGSEATGEDMEWQETYMLYSDSTFTKTRVKKNGTMTGHGTFSIVENEGEVFFSLTYTDKDNPIIVSCSGNNEEHLYFRPDEEALINGAVICDWGSSFYKIVK</sequence>
<evidence type="ECO:0000313" key="2">
    <source>
        <dbReference type="Proteomes" id="UP000653730"/>
    </source>
</evidence>
<dbReference type="Proteomes" id="UP000653730">
    <property type="component" value="Unassembled WGS sequence"/>
</dbReference>
<proteinExistence type="predicted"/>
<protein>
    <recommendedName>
        <fullName evidence="3">Lipocalin-like domain-containing protein</fullName>
    </recommendedName>
</protein>
<reference evidence="1 2" key="1">
    <citation type="submission" date="2020-09" db="EMBL/GenBank/DDBJ databases">
        <title>Sinomicrobium weinanense sp. nov., a halophilic bacteria isolated from saline-alkali soil.</title>
        <authorList>
            <person name="Wu P."/>
            <person name="Ren H."/>
            <person name="Mei Y."/>
            <person name="Liang Y."/>
            <person name="Chen Z."/>
        </authorList>
    </citation>
    <scope>NUCLEOTIDE SEQUENCE [LARGE SCALE GENOMIC DNA]</scope>
    <source>
        <strain evidence="1 2">FJxs</strain>
    </source>
</reference>
<dbReference type="PROSITE" id="PS51257">
    <property type="entry name" value="PROKAR_LIPOPROTEIN"/>
    <property type="match status" value="1"/>
</dbReference>
<evidence type="ECO:0000313" key="1">
    <source>
        <dbReference type="EMBL" id="MBC9794866.1"/>
    </source>
</evidence>
<evidence type="ECO:0008006" key="3">
    <source>
        <dbReference type="Google" id="ProtNLM"/>
    </source>
</evidence>
<dbReference type="EMBL" id="JACVDC010000004">
    <property type="protein sequence ID" value="MBC9794866.1"/>
    <property type="molecule type" value="Genomic_DNA"/>
</dbReference>
<organism evidence="1 2">
    <name type="scientific">Sinomicrobium weinanense</name>
    <dbReference type="NCBI Taxonomy" id="2842200"/>
    <lineage>
        <taxon>Bacteria</taxon>
        <taxon>Pseudomonadati</taxon>
        <taxon>Bacteroidota</taxon>
        <taxon>Flavobacteriia</taxon>
        <taxon>Flavobacteriales</taxon>
        <taxon>Flavobacteriaceae</taxon>
        <taxon>Sinomicrobium</taxon>
    </lineage>
</organism>
<accession>A0A926JP83</accession>